<keyword evidence="6" id="KW-1185">Reference proteome</keyword>
<dbReference type="CDD" id="cd06423">
    <property type="entry name" value="CESA_like"/>
    <property type="match status" value="1"/>
</dbReference>
<dbReference type="InterPro" id="IPR001173">
    <property type="entry name" value="Glyco_trans_2-like"/>
</dbReference>
<evidence type="ECO:0000256" key="2">
    <source>
        <dbReference type="ARBA" id="ARBA00022679"/>
    </source>
</evidence>
<dbReference type="InterPro" id="IPR029044">
    <property type="entry name" value="Nucleotide-diphossugar_trans"/>
</dbReference>
<dbReference type="SUPFAM" id="SSF53448">
    <property type="entry name" value="Nucleotide-diphospho-sugar transferases"/>
    <property type="match status" value="1"/>
</dbReference>
<feature type="transmembrane region" description="Helical" evidence="3">
    <location>
        <begin position="372"/>
        <end position="396"/>
    </location>
</feature>
<evidence type="ECO:0000256" key="3">
    <source>
        <dbReference type="SAM" id="Phobius"/>
    </source>
</evidence>
<organism evidence="5 6">
    <name type="scientific">Halobaculum halobium</name>
    <dbReference type="NCBI Taxonomy" id="3032281"/>
    <lineage>
        <taxon>Archaea</taxon>
        <taxon>Methanobacteriati</taxon>
        <taxon>Methanobacteriota</taxon>
        <taxon>Stenosarchaea group</taxon>
        <taxon>Halobacteria</taxon>
        <taxon>Halobacteriales</taxon>
        <taxon>Haloferacaceae</taxon>
        <taxon>Halobaculum</taxon>
    </lineage>
</organism>
<dbReference type="AlphaFoldDB" id="A0ABD5TCZ6"/>
<dbReference type="EMBL" id="JBHSWX010000012">
    <property type="protein sequence ID" value="MFC6787151.1"/>
    <property type="molecule type" value="Genomic_DNA"/>
</dbReference>
<reference evidence="5 6" key="1">
    <citation type="journal article" date="2019" name="Int. J. Syst. Evol. Microbiol.">
        <title>The Global Catalogue of Microorganisms (GCM) 10K type strain sequencing project: providing services to taxonomists for standard genome sequencing and annotation.</title>
        <authorList>
            <consortium name="The Broad Institute Genomics Platform"/>
            <consortium name="The Broad Institute Genome Sequencing Center for Infectious Disease"/>
            <person name="Wu L."/>
            <person name="Ma J."/>
        </authorList>
    </citation>
    <scope>NUCLEOTIDE SEQUENCE [LARGE SCALE GENOMIC DNA]</scope>
    <source>
        <strain evidence="5 6">SYNS20</strain>
    </source>
</reference>
<dbReference type="Proteomes" id="UP001596443">
    <property type="component" value="Unassembled WGS sequence"/>
</dbReference>
<accession>A0ABD5TCZ6</accession>
<feature type="transmembrane region" description="Helical" evidence="3">
    <location>
        <begin position="86"/>
        <end position="107"/>
    </location>
</feature>
<protein>
    <submittedName>
        <fullName evidence="5">Glycosyltransferase family 2 protein</fullName>
        <ecNumber evidence="5">2.4.-.-</ecNumber>
    </submittedName>
</protein>
<keyword evidence="3" id="KW-0472">Membrane</keyword>
<gene>
    <name evidence="5" type="ORF">ACFQFD_14450</name>
</gene>
<comment type="caution">
    <text evidence="5">The sequence shown here is derived from an EMBL/GenBank/DDBJ whole genome shotgun (WGS) entry which is preliminary data.</text>
</comment>
<dbReference type="PANTHER" id="PTHR43630">
    <property type="entry name" value="POLY-BETA-1,6-N-ACETYL-D-GLUCOSAMINE SYNTHASE"/>
    <property type="match status" value="1"/>
</dbReference>
<feature type="transmembrane region" description="Helical" evidence="3">
    <location>
        <begin position="58"/>
        <end position="80"/>
    </location>
</feature>
<keyword evidence="1 5" id="KW-0328">Glycosyltransferase</keyword>
<keyword evidence="3" id="KW-0812">Transmembrane</keyword>
<keyword evidence="2 5" id="KW-0808">Transferase</keyword>
<dbReference type="GeneID" id="81210264"/>
<feature type="domain" description="Glycosyltransferase 2-like" evidence="4">
    <location>
        <begin position="126"/>
        <end position="292"/>
    </location>
</feature>
<feature type="transmembrane region" description="Helical" evidence="3">
    <location>
        <begin position="21"/>
        <end position="46"/>
    </location>
</feature>
<name>A0ABD5TCZ6_9EURY</name>
<proteinExistence type="predicted"/>
<dbReference type="RefSeq" id="WP_284061332.1">
    <property type="nucleotide sequence ID" value="NZ_CP126158.1"/>
</dbReference>
<keyword evidence="3" id="KW-1133">Transmembrane helix</keyword>
<feature type="transmembrane region" description="Helical" evidence="3">
    <location>
        <begin position="402"/>
        <end position="422"/>
    </location>
</feature>
<evidence type="ECO:0000256" key="1">
    <source>
        <dbReference type="ARBA" id="ARBA00022676"/>
    </source>
</evidence>
<dbReference type="Gene3D" id="3.90.550.10">
    <property type="entry name" value="Spore Coat Polysaccharide Biosynthesis Protein SpsA, Chain A"/>
    <property type="match status" value="1"/>
</dbReference>
<dbReference type="PANTHER" id="PTHR43630:SF1">
    <property type="entry name" value="POLY-BETA-1,6-N-ACETYL-D-GLUCOSAMINE SYNTHASE"/>
    <property type="match status" value="1"/>
</dbReference>
<dbReference type="EC" id="2.4.-.-" evidence="5"/>
<dbReference type="Pfam" id="PF00535">
    <property type="entry name" value="Glycos_transf_2"/>
    <property type="match status" value="1"/>
</dbReference>
<sequence length="486" mass="53848">MTVAIVGGLVIGLSYLLPVRLLGVVLAVASMTAVFYLSSVAIAHYADALPEWAQTVPIWTTLALPFTIALVLITQLNIAIPALTLVLLFALVLVFFYYWLVVPLALYQRLREQARDQSIDSWPELSVLIPAYNEEGYVGRTIESFLAADYPDNRLELIVIDDGSSDNTYEEALAYASETVTVLTKENGGKHSALNHGLAHTDAAHIVTVDADSVIAPDALRKLVRSLKANPNAGAVAGNVKVANRDSFITRLQALEYIVGINTFRRTFDLLGVVTVVPGCLGLFRREAIESVGRYSADTITEDFDLTIELLKHGVSIHHSNAIVSTEVPDTWRDLYRQRLRWFRGNFQTVLKHRTVFVDPNFGLLHSVGFPYLVLSMSVLPVLGVIILGVILWLVIQGSLSQFLGLLGLFILLQVLLSLLAIRIENDDLWLARYAPLSIVGYKQFLDGVLLKSVVDVFTHDDLVWTGPERIRQREQTPAADDQFED</sequence>
<evidence type="ECO:0000313" key="5">
    <source>
        <dbReference type="EMBL" id="MFC6787151.1"/>
    </source>
</evidence>
<evidence type="ECO:0000313" key="6">
    <source>
        <dbReference type="Proteomes" id="UP001596443"/>
    </source>
</evidence>
<evidence type="ECO:0000259" key="4">
    <source>
        <dbReference type="Pfam" id="PF00535"/>
    </source>
</evidence>
<dbReference type="GO" id="GO:0016757">
    <property type="term" value="F:glycosyltransferase activity"/>
    <property type="evidence" value="ECO:0007669"/>
    <property type="project" value="UniProtKB-KW"/>
</dbReference>